<evidence type="ECO:0000313" key="2">
    <source>
        <dbReference type="Proteomes" id="UP000539350"/>
    </source>
</evidence>
<reference evidence="1 2" key="1">
    <citation type="submission" date="2020-07" db="EMBL/GenBank/DDBJ databases">
        <title>Halieaceae bacterium, F7430, whole genome shotgun sequencing project.</title>
        <authorList>
            <person name="Jiang S."/>
            <person name="Liu Z.W."/>
            <person name="Du Z.J."/>
        </authorList>
    </citation>
    <scope>NUCLEOTIDE SEQUENCE [LARGE SCALE GENOMIC DNA]</scope>
    <source>
        <strain evidence="1 2">F7430</strain>
    </source>
</reference>
<gene>
    <name evidence="1" type="ORF">H2508_12975</name>
</gene>
<organism evidence="1 2">
    <name type="scientific">Sediminihaliea albiluteola</name>
    <dbReference type="NCBI Taxonomy" id="2758564"/>
    <lineage>
        <taxon>Bacteria</taxon>
        <taxon>Pseudomonadati</taxon>
        <taxon>Pseudomonadota</taxon>
        <taxon>Gammaproteobacteria</taxon>
        <taxon>Cellvibrionales</taxon>
        <taxon>Halieaceae</taxon>
        <taxon>Sediminihaliea</taxon>
    </lineage>
</organism>
<dbReference type="AlphaFoldDB" id="A0A7W2TXZ3"/>
<comment type="caution">
    <text evidence="1">The sequence shown here is derived from an EMBL/GenBank/DDBJ whole genome shotgun (WGS) entry which is preliminary data.</text>
</comment>
<dbReference type="Proteomes" id="UP000539350">
    <property type="component" value="Unassembled WGS sequence"/>
</dbReference>
<dbReference type="RefSeq" id="WP_182174483.1">
    <property type="nucleotide sequence ID" value="NZ_JACFXU010000017.1"/>
</dbReference>
<accession>A0A7W2TXZ3</accession>
<keyword evidence="2" id="KW-1185">Reference proteome</keyword>
<name>A0A7W2TXZ3_9GAMM</name>
<sequence>MSKKLKTHHQNFVFYLALRDLFDWGSKAVRVSGYFDSEEEAQDAARAYRLENNIDKNSLSRLDVVAQAKDDLPSSLCMTCDSQLVEISNQTLKDIKALKPNISTLSAKATKGWWKICPLCDAYALGIEFEEGFPVRTQDGRIINFQELVPELDFYS</sequence>
<evidence type="ECO:0000313" key="1">
    <source>
        <dbReference type="EMBL" id="MBA6414025.1"/>
    </source>
</evidence>
<protein>
    <submittedName>
        <fullName evidence="1">Uncharacterized protein</fullName>
    </submittedName>
</protein>
<proteinExistence type="predicted"/>
<dbReference type="EMBL" id="JACFXU010000017">
    <property type="protein sequence ID" value="MBA6414025.1"/>
    <property type="molecule type" value="Genomic_DNA"/>
</dbReference>